<dbReference type="KEGG" id="mans:FRW55_01950"/>
<proteinExistence type="predicted"/>
<keyword evidence="2" id="KW-1185">Reference proteome</keyword>
<dbReference type="Proteomes" id="UP000318927">
    <property type="component" value="Chromosome"/>
</dbReference>
<evidence type="ECO:0000313" key="2">
    <source>
        <dbReference type="Proteomes" id="UP000318927"/>
    </source>
</evidence>
<accession>A0A5B8JXF0</accession>
<sequence>MKIKITPTQIETYSDNSSLICFPKNSEYKRFKFWLSNKRVFKTGWFYTIYIDEKGTTTIFKNGNGQWNKFEKISEQKITNKKLIEAFSHQQDSIIEKKHRYH</sequence>
<gene>
    <name evidence="1" type="ORF">FRW55_01950</name>
</gene>
<organism evidence="1 2">
    <name type="scientific">Mycoplasma anserisalpingitidis</name>
    <dbReference type="NCBI Taxonomy" id="519450"/>
    <lineage>
        <taxon>Bacteria</taxon>
        <taxon>Bacillati</taxon>
        <taxon>Mycoplasmatota</taxon>
        <taxon>Mollicutes</taxon>
        <taxon>Mycoplasmataceae</taxon>
        <taxon>Mycoplasma</taxon>
    </lineage>
</organism>
<dbReference type="RefSeq" id="WP_146368508.1">
    <property type="nucleotide sequence ID" value="NZ_CP042295.1"/>
</dbReference>
<protein>
    <submittedName>
        <fullName evidence="1">Uncharacterized protein</fullName>
    </submittedName>
</protein>
<reference evidence="1 2" key="1">
    <citation type="journal article" date="2019" name="Microbiol. Resour. Announc.">
        <title>Complete Genome Sequences of Three Mycoplasma anserisalpingitis (Mycoplasma sp. 1220) Strains.</title>
        <authorList>
            <person name="Grozner D."/>
            <person name="Forro B."/>
            <person name="Kovacs A.B."/>
            <person name="Marton S."/>
            <person name="Banyai K."/>
            <person name="Kreizinger Z."/>
            <person name="Sulyok K.M."/>
            <person name="Gyuranecz M."/>
        </authorList>
    </citation>
    <scope>NUCLEOTIDE SEQUENCE [LARGE SCALE GENOMIC DNA]</scope>
    <source>
        <strain evidence="1 2">ATCC:BAA-2147</strain>
    </source>
</reference>
<dbReference type="EMBL" id="CP042295">
    <property type="protein sequence ID" value="QDY86920.1"/>
    <property type="molecule type" value="Genomic_DNA"/>
</dbReference>
<dbReference type="AlphaFoldDB" id="A0A5B8JXF0"/>
<evidence type="ECO:0000313" key="1">
    <source>
        <dbReference type="EMBL" id="QDY86920.1"/>
    </source>
</evidence>
<name>A0A5B8JXF0_9MOLU</name>